<keyword evidence="3" id="KW-1185">Reference proteome</keyword>
<sequence>MKRHDATGYGVLAIASILCSGSLGAQTVQEPAGHRLPNIGVGLNHHHDSLLCSRLNVGLRTEVDSLHGLQFGLFYGGIRRDAQGLIVAGIANAAHAMSGIQLAGFSNIVFTPMRGLQLSMLTNIAMGVRKGTQISTTANVSSGQMHGLQLGAYNYADTLTGSQIGIINVALSHPRGVQVGFFNYTRDTIARKIGLVNVNPKTRIDLLASLGTASKLNAALRFRNRSTYSIVGVGSHYMGFDEGFSGAIYYRIGQYFTLSPRWTISGDLGFYHVESFKKNSEDAPERLYSLQGHVNLDYQVTLTLGAFVSAGYGTTRLYGSNHNYRTRPILQAGLSFRYHHNATQEEKWLSERLRDQQYQLGQLRDTPADRLYRMTDPAYTRHRWWRAAAETAGINVFVHSFDRFVLNEEFARVNFKSIAHNWRHAFVWDNDQFSTNLFAHPYHGNLYFNSARSNGLGFWQSTPYALGGSAMWELCGEVEPPAINDLIATTFGGICLGEITHRISALILNDRSRGFSRFLREAAAMVVNPMQGLTRIMDGDAWHIRRDKYLYHDFSRIPVEFTMTLGGRYLADNGGLFRGERLPYLSFNLEYGDPFEEADTQPYSYFCANVSMGFSGSQPLFSGLHLMGRLWSSIVYSGKEGQTLVGLFQHFNYYDSKPVKDGTTLTPYRISEAAAFGPGIIWQFPRVGNLSRLEQRLFADLILLGGTKSDYYNIIDRDYNMGSGFSLKTNTLMEFPRLGRFVLHVDYYRIFTWKGYEGKDLTTVNPLYLNAQGDRGNAELLVINPMFLFHLKHNLGIELAGAYYARNTHYKYHDEVRARTFEVRAGLVYRF</sequence>
<evidence type="ECO:0000313" key="3">
    <source>
        <dbReference type="Proteomes" id="UP001589688"/>
    </source>
</evidence>
<dbReference type="Pfam" id="PF13084">
    <property type="entry name" value="DUF3943"/>
    <property type="match status" value="1"/>
</dbReference>
<comment type="caution">
    <text evidence="2">The sequence shown here is derived from an EMBL/GenBank/DDBJ whole genome shotgun (WGS) entry which is preliminary data.</text>
</comment>
<accession>A0ABV5ZJV0</accession>
<dbReference type="InterPro" id="IPR025079">
    <property type="entry name" value="DUF3943"/>
</dbReference>
<dbReference type="Proteomes" id="UP001589688">
    <property type="component" value="Unassembled WGS sequence"/>
</dbReference>
<dbReference type="NCBIfam" id="NF047436">
    <property type="entry name" value="LA_2272_repeat"/>
    <property type="match status" value="1"/>
</dbReference>
<protein>
    <submittedName>
        <fullName evidence="2">DUF3943 domain-containing protein</fullName>
    </submittedName>
</protein>
<name>A0ABV5ZJV0_9BACT</name>
<dbReference type="RefSeq" id="WP_027952323.1">
    <property type="nucleotide sequence ID" value="NZ_JADU01000016.1"/>
</dbReference>
<dbReference type="EMBL" id="JBHLZF010000002">
    <property type="protein sequence ID" value="MFB9897642.1"/>
    <property type="molecule type" value="Genomic_DNA"/>
</dbReference>
<evidence type="ECO:0000259" key="1">
    <source>
        <dbReference type="Pfam" id="PF13084"/>
    </source>
</evidence>
<evidence type="ECO:0000313" key="2">
    <source>
        <dbReference type="EMBL" id="MFB9897642.1"/>
    </source>
</evidence>
<gene>
    <name evidence="2" type="ORF">ACFFK8_07480</name>
</gene>
<reference evidence="2 3" key="1">
    <citation type="submission" date="2024-09" db="EMBL/GenBank/DDBJ databases">
        <authorList>
            <person name="Sun Q."/>
            <person name="Mori K."/>
        </authorList>
    </citation>
    <scope>NUCLEOTIDE SEQUENCE [LARGE SCALE GENOMIC DNA]</scope>
    <source>
        <strain evidence="2 3">ATCC 51272</strain>
    </source>
</reference>
<feature type="domain" description="DUF3943" evidence="1">
    <location>
        <begin position="425"/>
        <end position="530"/>
    </location>
</feature>
<proteinExistence type="predicted"/>
<dbReference type="InterPro" id="IPR058093">
    <property type="entry name" value="LA_2272-like"/>
</dbReference>
<organism evidence="2 3">
    <name type="scientific">Hallella seregens ATCC 51272</name>
    <dbReference type="NCBI Taxonomy" id="1336250"/>
    <lineage>
        <taxon>Bacteria</taxon>
        <taxon>Pseudomonadati</taxon>
        <taxon>Bacteroidota</taxon>
        <taxon>Bacteroidia</taxon>
        <taxon>Bacteroidales</taxon>
        <taxon>Prevotellaceae</taxon>
        <taxon>Hallella</taxon>
    </lineage>
</organism>